<feature type="transmembrane region" description="Helical" evidence="9">
    <location>
        <begin position="175"/>
        <end position="193"/>
    </location>
</feature>
<dbReference type="InterPro" id="IPR004667">
    <property type="entry name" value="ADP_ATP_car_bac_type"/>
</dbReference>
<protein>
    <recommendedName>
        <fullName evidence="9">ADP,ATP carrier protein</fullName>
    </recommendedName>
</protein>
<reference evidence="11 12" key="1">
    <citation type="journal article" date="2021" name="Sci. Rep.">
        <title>The genome of the diatom Chaetoceros tenuissimus carries an ancient integrated fragment of an extant virus.</title>
        <authorList>
            <person name="Hongo Y."/>
            <person name="Kimura K."/>
            <person name="Takaki Y."/>
            <person name="Yoshida Y."/>
            <person name="Baba S."/>
            <person name="Kobayashi G."/>
            <person name="Nagasaki K."/>
            <person name="Hano T."/>
            <person name="Tomaru Y."/>
        </authorList>
    </citation>
    <scope>NUCLEOTIDE SEQUENCE [LARGE SCALE GENOMIC DNA]</scope>
    <source>
        <strain evidence="11 12">NIES-3715</strain>
    </source>
</reference>
<dbReference type="SUPFAM" id="SSF103473">
    <property type="entry name" value="MFS general substrate transporter"/>
    <property type="match status" value="1"/>
</dbReference>
<comment type="similarity">
    <text evidence="2 9">Belongs to the ADP/ATP translocase tlc family.</text>
</comment>
<keyword evidence="6 9" id="KW-0067">ATP-binding</keyword>
<evidence type="ECO:0000256" key="3">
    <source>
        <dbReference type="ARBA" id="ARBA00022448"/>
    </source>
</evidence>
<keyword evidence="12" id="KW-1185">Reference proteome</keyword>
<evidence type="ECO:0000256" key="9">
    <source>
        <dbReference type="RuleBase" id="RU363121"/>
    </source>
</evidence>
<feature type="transmembrane region" description="Helical" evidence="9">
    <location>
        <begin position="457"/>
        <end position="477"/>
    </location>
</feature>
<accession>A0AAD3CRI7</accession>
<feature type="transmembrane region" description="Helical" evidence="9">
    <location>
        <begin position="243"/>
        <end position="263"/>
    </location>
</feature>
<evidence type="ECO:0000256" key="7">
    <source>
        <dbReference type="ARBA" id="ARBA00022989"/>
    </source>
</evidence>
<dbReference type="GO" id="GO:0016020">
    <property type="term" value="C:membrane"/>
    <property type="evidence" value="ECO:0007669"/>
    <property type="project" value="UniProtKB-SubCell"/>
</dbReference>
<feature type="transmembrane region" description="Helical" evidence="9">
    <location>
        <begin position="307"/>
        <end position="326"/>
    </location>
</feature>
<comment type="subcellular location">
    <subcellularLocation>
        <location evidence="1 9">Membrane</location>
        <topology evidence="1 9">Multi-pass membrane protein</topology>
    </subcellularLocation>
</comment>
<dbReference type="AlphaFoldDB" id="A0AAD3CRI7"/>
<keyword evidence="3 9" id="KW-0813">Transport</keyword>
<evidence type="ECO:0000256" key="4">
    <source>
        <dbReference type="ARBA" id="ARBA00022692"/>
    </source>
</evidence>
<dbReference type="PANTHER" id="PTHR31187:SF1">
    <property type="entry name" value="ADP,ATP CARRIER PROTEIN 1"/>
    <property type="match status" value="1"/>
</dbReference>
<dbReference type="Pfam" id="PF03219">
    <property type="entry name" value="TLC"/>
    <property type="match status" value="1"/>
</dbReference>
<feature type="transmembrane region" description="Helical" evidence="9">
    <location>
        <begin position="369"/>
        <end position="388"/>
    </location>
</feature>
<evidence type="ECO:0000313" key="11">
    <source>
        <dbReference type="EMBL" id="GFH50862.1"/>
    </source>
</evidence>
<feature type="transmembrane region" description="Helical" evidence="9">
    <location>
        <begin position="275"/>
        <end position="295"/>
    </location>
</feature>
<feature type="compositionally biased region" description="Basic and acidic residues" evidence="10">
    <location>
        <begin position="641"/>
        <end position="655"/>
    </location>
</feature>
<keyword evidence="5 9" id="KW-0547">Nucleotide-binding</keyword>
<keyword evidence="4 9" id="KW-0812">Transmembrane</keyword>
<dbReference type="PANTHER" id="PTHR31187">
    <property type="match status" value="1"/>
</dbReference>
<proteinExistence type="inferred from homology"/>
<evidence type="ECO:0000256" key="1">
    <source>
        <dbReference type="ARBA" id="ARBA00004141"/>
    </source>
</evidence>
<comment type="caution">
    <text evidence="11">The sequence shown here is derived from an EMBL/GenBank/DDBJ whole genome shotgun (WGS) entry which is preliminary data.</text>
</comment>
<dbReference type="InterPro" id="IPR036259">
    <property type="entry name" value="MFS_trans_sf"/>
</dbReference>
<keyword evidence="7 9" id="KW-1133">Transmembrane helix</keyword>
<feature type="transmembrane region" description="Helical" evidence="9">
    <location>
        <begin position="136"/>
        <end position="155"/>
    </location>
</feature>
<feature type="transmembrane region" description="Helical" evidence="9">
    <location>
        <begin position="423"/>
        <end position="445"/>
    </location>
</feature>
<organism evidence="11 12">
    <name type="scientific">Chaetoceros tenuissimus</name>
    <dbReference type="NCBI Taxonomy" id="426638"/>
    <lineage>
        <taxon>Eukaryota</taxon>
        <taxon>Sar</taxon>
        <taxon>Stramenopiles</taxon>
        <taxon>Ochrophyta</taxon>
        <taxon>Bacillariophyta</taxon>
        <taxon>Coscinodiscophyceae</taxon>
        <taxon>Chaetocerotophycidae</taxon>
        <taxon>Chaetocerotales</taxon>
        <taxon>Chaetocerotaceae</taxon>
        <taxon>Chaetoceros</taxon>
    </lineage>
</organism>
<evidence type="ECO:0000256" key="2">
    <source>
        <dbReference type="ARBA" id="ARBA00007127"/>
    </source>
</evidence>
<evidence type="ECO:0000256" key="8">
    <source>
        <dbReference type="ARBA" id="ARBA00023136"/>
    </source>
</evidence>
<name>A0AAD3CRI7_9STRA</name>
<feature type="compositionally biased region" description="Basic and acidic residues" evidence="10">
    <location>
        <begin position="623"/>
        <end position="632"/>
    </location>
</feature>
<sequence>MSGRDPFPMQSEEARRLEASVANTQGSSWNTMGTSIDVSNERVNDETGSIEAEASLVAKVNSTKKNDPEASIYDDMDTQTKAEKYLENEDDYLDNPMASSSSSGACSSGFMYKVKKNLLILHRYLYGDKLPPSETIRTLCLSSTLFFMIGGYWLLRSLKDPVLTALCGVTAIPKAKMLSVAVVLFVVSIYNRLLDNPNLSKHTLFYIFGMFYFVLFSIISVLLTHPTIGLPNETPSYSRILGWVSYCSIESFGSVMVSLFWSFANSNFNLESAKASYGLLVATAQIGSILGPTIVNVYAETLGVAKIYAFGALAMLLLQGAMFLYIKIYGTDETRAKEQDADTQPKKKKKGAGVLEGLHLFAKHNYVKGIFAISCLFMVEVTIVDYTMKVLAKDHFSGLYPCTAGNSCWDVVKNEPRGMSAEATAAFTTFMGLFGQATNTLSFLLSFLGTSAIIRKLGLRLTLLLFPSLCLIVIIIVRLHPTLYVVFAAMMVLKANSYALNNPTKEMLYQPTSSAVRYKAKSWIDIFGARGSKALGSLVTNAFSDSASHLVANGSLVGMCVASFLIWNARFMGRSFDEYVKTGYIVGGEDDAQNTNGDHIELATEQNDCSDTSCGIYDDDDIKENVSDHSDPNDDDDSNDDGEKADNDKPKTELV</sequence>
<evidence type="ECO:0000256" key="5">
    <source>
        <dbReference type="ARBA" id="ARBA00022741"/>
    </source>
</evidence>
<feature type="region of interest" description="Disordered" evidence="10">
    <location>
        <begin position="1"/>
        <end position="36"/>
    </location>
</feature>
<dbReference type="GO" id="GO:0005524">
    <property type="term" value="F:ATP binding"/>
    <property type="evidence" value="ECO:0007669"/>
    <property type="project" value="UniProtKB-KW"/>
</dbReference>
<feature type="transmembrane region" description="Helical" evidence="9">
    <location>
        <begin position="550"/>
        <end position="567"/>
    </location>
</feature>
<feature type="transmembrane region" description="Helical" evidence="9">
    <location>
        <begin position="205"/>
        <end position="223"/>
    </location>
</feature>
<dbReference type="EMBL" id="BLLK01000042">
    <property type="protein sequence ID" value="GFH50862.1"/>
    <property type="molecule type" value="Genomic_DNA"/>
</dbReference>
<gene>
    <name evidence="11" type="ORF">CTEN210_07338</name>
</gene>
<dbReference type="Gene3D" id="1.20.1250.20">
    <property type="entry name" value="MFS general substrate transporter like domains"/>
    <property type="match status" value="1"/>
</dbReference>
<evidence type="ECO:0000256" key="10">
    <source>
        <dbReference type="SAM" id="MobiDB-lite"/>
    </source>
</evidence>
<evidence type="ECO:0000313" key="12">
    <source>
        <dbReference type="Proteomes" id="UP001054902"/>
    </source>
</evidence>
<keyword evidence="8 9" id="KW-0472">Membrane</keyword>
<feature type="compositionally biased region" description="Polar residues" evidence="10">
    <location>
        <begin position="21"/>
        <end position="36"/>
    </location>
</feature>
<feature type="region of interest" description="Disordered" evidence="10">
    <location>
        <begin position="614"/>
        <end position="655"/>
    </location>
</feature>
<dbReference type="GO" id="GO:0005471">
    <property type="term" value="F:ATP:ADP antiporter activity"/>
    <property type="evidence" value="ECO:0007669"/>
    <property type="project" value="InterPro"/>
</dbReference>
<evidence type="ECO:0000256" key="6">
    <source>
        <dbReference type="ARBA" id="ARBA00022840"/>
    </source>
</evidence>
<dbReference type="Proteomes" id="UP001054902">
    <property type="component" value="Unassembled WGS sequence"/>
</dbReference>